<dbReference type="GO" id="GO:0001764">
    <property type="term" value="P:neuron migration"/>
    <property type="evidence" value="ECO:0007669"/>
    <property type="project" value="TreeGrafter"/>
</dbReference>
<feature type="region of interest" description="Disordered" evidence="1">
    <location>
        <begin position="1"/>
        <end position="45"/>
    </location>
</feature>
<reference evidence="2" key="1">
    <citation type="journal article" date="2023" name="DNA Res.">
        <title>Chromosome-level genome assembly of Phrynocephalus forsythii using third-generation DNA sequencing and Hi-C analysis.</title>
        <authorList>
            <person name="Qi Y."/>
            <person name="Zhao W."/>
            <person name="Zhao Y."/>
            <person name="Niu C."/>
            <person name="Cao S."/>
            <person name="Zhang Y."/>
        </authorList>
    </citation>
    <scope>NUCLEOTIDE SEQUENCE</scope>
    <source>
        <tissue evidence="2">Muscle</tissue>
    </source>
</reference>
<dbReference type="GO" id="GO:0007098">
    <property type="term" value="P:centrosome cycle"/>
    <property type="evidence" value="ECO:0007669"/>
    <property type="project" value="InterPro"/>
</dbReference>
<evidence type="ECO:0008006" key="4">
    <source>
        <dbReference type="Google" id="ProtNLM"/>
    </source>
</evidence>
<evidence type="ECO:0000313" key="2">
    <source>
        <dbReference type="EMBL" id="KAJ7342097.1"/>
    </source>
</evidence>
<dbReference type="Pfam" id="PF15964">
    <property type="entry name" value="CCCAP"/>
    <property type="match status" value="1"/>
</dbReference>
<protein>
    <recommendedName>
        <fullName evidence="4">SHH signaling and ciliogenesis regulator SDCCAG8</fullName>
    </recommendedName>
</protein>
<dbReference type="GO" id="GO:0035148">
    <property type="term" value="P:tube formation"/>
    <property type="evidence" value="ECO:0007669"/>
    <property type="project" value="TreeGrafter"/>
</dbReference>
<comment type="caution">
    <text evidence="2">The sequence shown here is derived from an EMBL/GenBank/DDBJ whole genome shotgun (WGS) entry which is preliminary data.</text>
</comment>
<gene>
    <name evidence="2" type="ORF">JRQ81_008884</name>
</gene>
<feature type="region of interest" description="Disordered" evidence="1">
    <location>
        <begin position="119"/>
        <end position="145"/>
    </location>
</feature>
<dbReference type="PANTHER" id="PTHR34343:SF1">
    <property type="entry name" value="SEROLOGICALLY DEFINED COLON CANCER ANTIGEN 8"/>
    <property type="match status" value="1"/>
</dbReference>
<dbReference type="GO" id="GO:0030010">
    <property type="term" value="P:establishment of cell polarity"/>
    <property type="evidence" value="ECO:0007669"/>
    <property type="project" value="TreeGrafter"/>
</dbReference>
<organism evidence="2 3">
    <name type="scientific">Phrynocephalus forsythii</name>
    <dbReference type="NCBI Taxonomy" id="171643"/>
    <lineage>
        <taxon>Eukaryota</taxon>
        <taxon>Metazoa</taxon>
        <taxon>Chordata</taxon>
        <taxon>Craniata</taxon>
        <taxon>Vertebrata</taxon>
        <taxon>Euteleostomi</taxon>
        <taxon>Lepidosauria</taxon>
        <taxon>Squamata</taxon>
        <taxon>Bifurcata</taxon>
        <taxon>Unidentata</taxon>
        <taxon>Episquamata</taxon>
        <taxon>Toxicofera</taxon>
        <taxon>Iguania</taxon>
        <taxon>Acrodonta</taxon>
        <taxon>Agamidae</taxon>
        <taxon>Agaminae</taxon>
        <taxon>Phrynocephalus</taxon>
    </lineage>
</organism>
<sequence>MEASPEPAGAAERVAACSPRSDWSGLPLARSRRGEEAQQGEAGLEESLERYHQTLRDRASESLSQLKHTLDENDLATGENVDMFEQLFLQTSHEENEDRAWKKLQYSHAVNQLKALLRTQQEKESETSPSRRMTTSPTRMAKSTDQDLPTLCDLIPIINDQSQYINHLEAEVKFCKEEMSELKTRIQVVVLENEKLHDDLKRLTTEHMLGDQNFPDNSAIPQNARATGGDYSQAWNTAKLSFHINEKASVDALEKEKWQQELEKLKYLHQEKTEALEAQVQFLRLVSY</sequence>
<dbReference type="InterPro" id="IPR031887">
    <property type="entry name" value="SDCCAG8"/>
</dbReference>
<proteinExistence type="predicted"/>
<dbReference type="PANTHER" id="PTHR34343">
    <property type="entry name" value="SEROLOGICALLY DEFINED COLON CANCER ANTIGEN 8"/>
    <property type="match status" value="1"/>
</dbReference>
<evidence type="ECO:0000256" key="1">
    <source>
        <dbReference type="SAM" id="MobiDB-lite"/>
    </source>
</evidence>
<feature type="compositionally biased region" description="Low complexity" evidence="1">
    <location>
        <begin position="127"/>
        <end position="140"/>
    </location>
</feature>
<dbReference type="GO" id="GO:0005813">
    <property type="term" value="C:centrosome"/>
    <property type="evidence" value="ECO:0007669"/>
    <property type="project" value="InterPro"/>
</dbReference>
<evidence type="ECO:0000313" key="3">
    <source>
        <dbReference type="Proteomes" id="UP001142489"/>
    </source>
</evidence>
<dbReference type="EMBL" id="JAPFRF010000002">
    <property type="protein sequence ID" value="KAJ7342097.1"/>
    <property type="molecule type" value="Genomic_DNA"/>
</dbReference>
<dbReference type="GO" id="GO:0005814">
    <property type="term" value="C:centriole"/>
    <property type="evidence" value="ECO:0007669"/>
    <property type="project" value="TreeGrafter"/>
</dbReference>
<name>A0A9Q0Y5C0_9SAUR</name>
<dbReference type="Proteomes" id="UP001142489">
    <property type="component" value="Unassembled WGS sequence"/>
</dbReference>
<keyword evidence="3" id="KW-1185">Reference proteome</keyword>
<dbReference type="AlphaFoldDB" id="A0A9Q0Y5C0"/>
<dbReference type="OrthoDB" id="10252347at2759"/>
<accession>A0A9Q0Y5C0</accession>